<dbReference type="AlphaFoldDB" id="A0A5J9V775"/>
<sequence>MAQVSSCVSFVLLFLALAFVGKNLCWTHKWRALRTCKSSWLLCIVHTADGEGSVRIGGELPRAGIAWLVEKALSLYMNAQRSVRTVALRQNVAIFASWTANSAARNAYVYRLALPATRKSAPATITG</sequence>
<protein>
    <recommendedName>
        <fullName evidence="4">Secreted protein</fullName>
    </recommendedName>
</protein>
<name>A0A5J9V775_9POAL</name>
<evidence type="ECO:0008006" key="4">
    <source>
        <dbReference type="Google" id="ProtNLM"/>
    </source>
</evidence>
<feature type="signal peptide" evidence="1">
    <location>
        <begin position="1"/>
        <end position="25"/>
    </location>
</feature>
<feature type="chain" id="PRO_5023895518" description="Secreted protein" evidence="1">
    <location>
        <begin position="26"/>
        <end position="127"/>
    </location>
</feature>
<dbReference type="Gramene" id="TVU31408">
    <property type="protein sequence ID" value="TVU31408"/>
    <property type="gene ID" value="EJB05_23092"/>
</dbReference>
<feature type="non-terminal residue" evidence="2">
    <location>
        <position position="1"/>
    </location>
</feature>
<evidence type="ECO:0000256" key="1">
    <source>
        <dbReference type="SAM" id="SignalP"/>
    </source>
</evidence>
<evidence type="ECO:0000313" key="3">
    <source>
        <dbReference type="Proteomes" id="UP000324897"/>
    </source>
</evidence>
<organism evidence="2 3">
    <name type="scientific">Eragrostis curvula</name>
    <name type="common">weeping love grass</name>
    <dbReference type="NCBI Taxonomy" id="38414"/>
    <lineage>
        <taxon>Eukaryota</taxon>
        <taxon>Viridiplantae</taxon>
        <taxon>Streptophyta</taxon>
        <taxon>Embryophyta</taxon>
        <taxon>Tracheophyta</taxon>
        <taxon>Spermatophyta</taxon>
        <taxon>Magnoliopsida</taxon>
        <taxon>Liliopsida</taxon>
        <taxon>Poales</taxon>
        <taxon>Poaceae</taxon>
        <taxon>PACMAD clade</taxon>
        <taxon>Chloridoideae</taxon>
        <taxon>Eragrostideae</taxon>
        <taxon>Eragrostidinae</taxon>
        <taxon>Eragrostis</taxon>
    </lineage>
</organism>
<reference evidence="2 3" key="1">
    <citation type="journal article" date="2019" name="Sci. Rep.">
        <title>A high-quality genome of Eragrostis curvula grass provides insights into Poaceae evolution and supports new strategies to enhance forage quality.</title>
        <authorList>
            <person name="Carballo J."/>
            <person name="Santos B.A.C.M."/>
            <person name="Zappacosta D."/>
            <person name="Garbus I."/>
            <person name="Selva J.P."/>
            <person name="Gallo C.A."/>
            <person name="Diaz A."/>
            <person name="Albertini E."/>
            <person name="Caccamo M."/>
            <person name="Echenique V."/>
        </authorList>
    </citation>
    <scope>NUCLEOTIDE SEQUENCE [LARGE SCALE GENOMIC DNA]</scope>
    <source>
        <strain evidence="3">cv. Victoria</strain>
        <tissue evidence="2">Leaf</tissue>
    </source>
</reference>
<proteinExistence type="predicted"/>
<gene>
    <name evidence="2" type="ORF">EJB05_23092</name>
</gene>
<dbReference type="EMBL" id="RWGY01000011">
    <property type="protein sequence ID" value="TVU31408.1"/>
    <property type="molecule type" value="Genomic_DNA"/>
</dbReference>
<keyword evidence="1" id="KW-0732">Signal</keyword>
<accession>A0A5J9V775</accession>
<comment type="caution">
    <text evidence="2">The sequence shown here is derived from an EMBL/GenBank/DDBJ whole genome shotgun (WGS) entry which is preliminary data.</text>
</comment>
<evidence type="ECO:0000313" key="2">
    <source>
        <dbReference type="EMBL" id="TVU31408.1"/>
    </source>
</evidence>
<keyword evidence="3" id="KW-1185">Reference proteome</keyword>
<dbReference type="Proteomes" id="UP000324897">
    <property type="component" value="Chromosome 1"/>
</dbReference>